<evidence type="ECO:0000313" key="3">
    <source>
        <dbReference type="Proteomes" id="UP001500909"/>
    </source>
</evidence>
<feature type="compositionally biased region" description="Polar residues" evidence="1">
    <location>
        <begin position="9"/>
        <end position="20"/>
    </location>
</feature>
<evidence type="ECO:0000313" key="2">
    <source>
        <dbReference type="EMBL" id="GAA0466302.1"/>
    </source>
</evidence>
<gene>
    <name evidence="2" type="ORF">GCM10010361_33050</name>
</gene>
<feature type="compositionally biased region" description="Basic residues" evidence="1">
    <location>
        <begin position="107"/>
        <end position="120"/>
    </location>
</feature>
<keyword evidence="3" id="KW-1185">Reference proteome</keyword>
<feature type="region of interest" description="Disordered" evidence="1">
    <location>
        <begin position="1"/>
        <end position="120"/>
    </location>
</feature>
<name>A0ABN1A315_9ACTN</name>
<comment type="caution">
    <text evidence="2">The sequence shown here is derived from an EMBL/GenBank/DDBJ whole genome shotgun (WGS) entry which is preliminary data.</text>
</comment>
<accession>A0ABN1A315</accession>
<dbReference type="Proteomes" id="UP001500909">
    <property type="component" value="Unassembled WGS sequence"/>
</dbReference>
<feature type="compositionally biased region" description="Polar residues" evidence="1">
    <location>
        <begin position="76"/>
        <end position="85"/>
    </location>
</feature>
<evidence type="ECO:0000256" key="1">
    <source>
        <dbReference type="SAM" id="MobiDB-lite"/>
    </source>
</evidence>
<organism evidence="2 3">
    <name type="scientific">Streptomyces olivaceiscleroticus</name>
    <dbReference type="NCBI Taxonomy" id="68245"/>
    <lineage>
        <taxon>Bacteria</taxon>
        <taxon>Bacillati</taxon>
        <taxon>Actinomycetota</taxon>
        <taxon>Actinomycetes</taxon>
        <taxon>Kitasatosporales</taxon>
        <taxon>Streptomycetaceae</taxon>
        <taxon>Streptomyces</taxon>
    </lineage>
</organism>
<proteinExistence type="predicted"/>
<feature type="compositionally biased region" description="Basic residues" evidence="1">
    <location>
        <begin position="21"/>
        <end position="73"/>
    </location>
</feature>
<protein>
    <submittedName>
        <fullName evidence="2">Uncharacterized protein</fullName>
    </submittedName>
</protein>
<dbReference type="EMBL" id="BAAABY010000023">
    <property type="protein sequence ID" value="GAA0466302.1"/>
    <property type="molecule type" value="Genomic_DNA"/>
</dbReference>
<feature type="compositionally biased region" description="Basic and acidic residues" evidence="1">
    <location>
        <begin position="92"/>
        <end position="106"/>
    </location>
</feature>
<reference evidence="2 3" key="1">
    <citation type="journal article" date="2019" name="Int. J. Syst. Evol. Microbiol.">
        <title>The Global Catalogue of Microorganisms (GCM) 10K type strain sequencing project: providing services to taxonomists for standard genome sequencing and annotation.</title>
        <authorList>
            <consortium name="The Broad Institute Genomics Platform"/>
            <consortium name="The Broad Institute Genome Sequencing Center for Infectious Disease"/>
            <person name="Wu L."/>
            <person name="Ma J."/>
        </authorList>
    </citation>
    <scope>NUCLEOTIDE SEQUENCE [LARGE SCALE GENOMIC DNA]</scope>
    <source>
        <strain evidence="2 3">JCM 4805</strain>
    </source>
</reference>
<sequence length="120" mass="12684">MVRPKDVTAGTSLVDSPNISSHHKRTISGHHKRTISGHHKRSTSGHHKGTASGHHKGTASGHHKGTASGHHRWAPATTSAPSTCLGSGPPGRAHDPVRRGSTEMGHRNAHRPAGIHRQGF</sequence>